<reference evidence="3" key="5">
    <citation type="submission" date="2019-10" db="EMBL/GenBank/DDBJ databases">
        <authorList>
            <consortium name="NCBI Pathogen Detection Project"/>
        </authorList>
    </citation>
    <scope>NUCLEOTIDE SEQUENCE</scope>
    <source>
        <strain evidence="3">Sam_F526FDD3-C0F7-43DB-B204-E231FEF9C926</strain>
    </source>
</reference>
<evidence type="ECO:0000313" key="3">
    <source>
        <dbReference type="EMBL" id="HAA8491600.1"/>
    </source>
</evidence>
<accession>A0A142EC83</accession>
<reference evidence="1" key="1">
    <citation type="submission" date="2016-01" db="EMBL/GenBank/DDBJ databases">
        <title>Whole Genome Sequence of Listeria monocytogenes Serovar 1/2a Strain IZSAM_Lm_15_17439_A144 responsible of a human outbreak in 2008.</title>
        <authorList>
            <person name="Orsini M."/>
            <person name="Ordinelli A."/>
            <person name="Cornacchia A."/>
            <person name="Acciari V."/>
            <person name="Centorame P."/>
            <person name="Torresi M."/>
            <person name="Pompei A."/>
            <person name="Camma C."/>
            <person name="Gattuso A."/>
            <person name="Gianfranceschi M."/>
            <person name="Pomilio F."/>
        </authorList>
    </citation>
    <scope>NUCLEOTIDE SEQUENCE</scope>
    <source>
        <strain evidence="1">IZSAM_Lm_15_17439_A144</strain>
        <plasmid evidence="1">pLmA144</plasmid>
    </source>
</reference>
<dbReference type="EMBL" id="DAAEQL010000010">
    <property type="protein sequence ID" value="HAA8491600.1"/>
    <property type="molecule type" value="Genomic_DNA"/>
</dbReference>
<proteinExistence type="predicted"/>
<dbReference type="Proteomes" id="UP000840567">
    <property type="component" value="Unassembled WGS sequence"/>
</dbReference>
<evidence type="ECO:0000313" key="4">
    <source>
        <dbReference type="EMBL" id="KAA9446553.1"/>
    </source>
</evidence>
<dbReference type="AlphaFoldDB" id="A0A142EC83"/>
<evidence type="ECO:0000313" key="5">
    <source>
        <dbReference type="Proteomes" id="UP000460224"/>
    </source>
</evidence>
<evidence type="ECO:0000313" key="2">
    <source>
        <dbReference type="EMBL" id="EAH0253570.1"/>
    </source>
</evidence>
<evidence type="ECO:0000313" key="6">
    <source>
        <dbReference type="Proteomes" id="UP000566597"/>
    </source>
</evidence>
<dbReference type="EMBL" id="AABEVT010000010">
    <property type="protein sequence ID" value="EAH0253570.1"/>
    <property type="molecule type" value="Genomic_DNA"/>
</dbReference>
<reference evidence="2 6" key="4">
    <citation type="submission" date="2019-04" db="EMBL/GenBank/DDBJ databases">
        <authorList>
            <person name="Ashton P.M."/>
            <person name="Dallman T."/>
            <person name="Nair S."/>
            <person name="De Pinna E."/>
            <person name="Peters T."/>
            <person name="Grant K."/>
        </authorList>
    </citation>
    <scope>NUCLEOTIDE SEQUENCE [LARGE SCALE GENOMIC DNA]</scope>
    <source>
        <strain evidence="2 6">406731</strain>
    </source>
</reference>
<sequence length="167" mass="19443">MSTPLNYRVNHQNKRPDIPKITTNGEYEIEIIKCDVMITKQKDPMLSFTHKVRDDVKQDAAGAIIRYDNLTYKEDTVYRLDELSIAAMIPQNRVFETMEELAEELVGKCIRVNVYMRKMTNGTYPRVKEYMRTNHSRTFNGGVIPSVSDFITEASDLEELDDFEESY</sequence>
<evidence type="ECO:0000313" key="1">
    <source>
        <dbReference type="EMBL" id="AMQ45771.1"/>
    </source>
</evidence>
<protein>
    <submittedName>
        <fullName evidence="2">DUF669 domain-containing protein</fullName>
    </submittedName>
</protein>
<dbReference type="EMBL" id="QDAY01000008">
    <property type="protein sequence ID" value="KAA9446553.1"/>
    <property type="molecule type" value="Genomic_DNA"/>
</dbReference>
<name>A0A142EC83_LISMN</name>
<dbReference type="EMBL" id="KU513859">
    <property type="protein sequence ID" value="AMQ45771.1"/>
    <property type="molecule type" value="Genomic_DNA"/>
</dbReference>
<reference evidence="3 7" key="2">
    <citation type="journal article" date="2018" name="Genome Biol.">
        <title>SKESA: strategic k-mer extension for scrupulous assemblies.</title>
        <authorList>
            <person name="Souvorov A."/>
            <person name="Agarwala R."/>
            <person name="Lipman D.J."/>
        </authorList>
    </citation>
    <scope>NUCLEOTIDE SEQUENCE [LARGE SCALE GENOMIC DNA]</scope>
    <source>
        <strain evidence="3">Sam_F526FDD3-C0F7-43DB-B204-E231FEF9C926</strain>
    </source>
</reference>
<dbReference type="Pfam" id="PF05037">
    <property type="entry name" value="DUF669"/>
    <property type="match status" value="1"/>
</dbReference>
<dbReference type="RefSeq" id="WP_012952157.1">
    <property type="nucleotide sequence ID" value="NZ_BAAFVF010000014.1"/>
</dbReference>
<gene>
    <name evidence="2" type="ORF">D4U23_14350</name>
    <name evidence="4" type="ORF">DCK61_15235</name>
    <name evidence="3" type="ORF">GHO09_13900</name>
    <name evidence="1" type="ORF">pA144_0026</name>
</gene>
<geneLocation type="plasmid" evidence="1">
    <name>pLmA144</name>
</geneLocation>
<dbReference type="Proteomes" id="UP000460224">
    <property type="component" value="Unassembled WGS sequence"/>
</dbReference>
<reference evidence="4 5" key="3">
    <citation type="submission" date="2018-04" db="EMBL/GenBank/DDBJ databases">
        <title>Genome Analysis of a Prevalent Clone of Listeria monocytogenes Sequence Type 87 in China.</title>
        <authorList>
            <person name="Wang Y."/>
        </authorList>
    </citation>
    <scope>NUCLEOTIDE SEQUENCE [LARGE SCALE GENOMIC DNA]</scope>
    <source>
        <strain evidence="4 5">ICDC_LM1523</strain>
    </source>
</reference>
<dbReference type="Proteomes" id="UP000566597">
    <property type="component" value="Unassembled WGS sequence"/>
</dbReference>
<organism evidence="1">
    <name type="scientific">Listeria monocytogenes</name>
    <dbReference type="NCBI Taxonomy" id="1639"/>
    <lineage>
        <taxon>Bacteria</taxon>
        <taxon>Bacillati</taxon>
        <taxon>Bacillota</taxon>
        <taxon>Bacilli</taxon>
        <taxon>Bacillales</taxon>
        <taxon>Listeriaceae</taxon>
        <taxon>Listeria</taxon>
    </lineage>
</organism>
<dbReference type="InterPro" id="IPR007731">
    <property type="entry name" value="DUF669"/>
</dbReference>
<evidence type="ECO:0000313" key="7">
    <source>
        <dbReference type="Proteomes" id="UP000840567"/>
    </source>
</evidence>
<dbReference type="PATRIC" id="fig|1639.1340.peg.2966"/>
<keyword evidence="1" id="KW-0614">Plasmid</keyword>